<protein>
    <recommendedName>
        <fullName evidence="13">ATP synthase subunit b</fullName>
    </recommendedName>
    <alternativeName>
        <fullName evidence="13">ATP synthase F(0) sector subunit b</fullName>
    </alternativeName>
    <alternativeName>
        <fullName evidence="13">ATPase subunit I</fullName>
    </alternativeName>
    <alternativeName>
        <fullName evidence="13">F-type ATPase subunit b</fullName>
        <shortName evidence="13">F-ATPase subunit b</shortName>
    </alternativeName>
</protein>
<evidence type="ECO:0000256" key="13">
    <source>
        <dbReference type="HAMAP-Rule" id="MF_01398"/>
    </source>
</evidence>
<evidence type="ECO:0000256" key="3">
    <source>
        <dbReference type="ARBA" id="ARBA00022475"/>
    </source>
</evidence>
<evidence type="ECO:0000256" key="4">
    <source>
        <dbReference type="ARBA" id="ARBA00022547"/>
    </source>
</evidence>
<keyword evidence="8 13" id="KW-0406">Ion transport</keyword>
<keyword evidence="4 13" id="KW-0138">CF(0)</keyword>
<dbReference type="Gene3D" id="6.10.250.1580">
    <property type="match status" value="1"/>
</dbReference>
<evidence type="ECO:0000256" key="15">
    <source>
        <dbReference type="SAM" id="Coils"/>
    </source>
</evidence>
<dbReference type="Proteomes" id="UP000644875">
    <property type="component" value="Unassembled WGS sequence"/>
</dbReference>
<dbReference type="InterPro" id="IPR005864">
    <property type="entry name" value="ATP_synth_F0_bsu_bac"/>
</dbReference>
<dbReference type="GO" id="GO:0012505">
    <property type="term" value="C:endomembrane system"/>
    <property type="evidence" value="ECO:0007669"/>
    <property type="project" value="UniProtKB-SubCell"/>
</dbReference>
<evidence type="ECO:0000256" key="10">
    <source>
        <dbReference type="ARBA" id="ARBA00023310"/>
    </source>
</evidence>
<dbReference type="AlphaFoldDB" id="A0A934UD98"/>
<dbReference type="GO" id="GO:0046961">
    <property type="term" value="F:proton-transporting ATPase activity, rotational mechanism"/>
    <property type="evidence" value="ECO:0007669"/>
    <property type="project" value="TreeGrafter"/>
</dbReference>
<dbReference type="EMBL" id="JAENBP010000003">
    <property type="protein sequence ID" value="MBJ8349577.1"/>
    <property type="molecule type" value="Genomic_DNA"/>
</dbReference>
<dbReference type="GO" id="GO:0005886">
    <property type="term" value="C:plasma membrane"/>
    <property type="evidence" value="ECO:0007669"/>
    <property type="project" value="UniProtKB-SubCell"/>
</dbReference>
<comment type="subunit">
    <text evidence="13">F-type ATPases have 2 components, F(1) - the catalytic core - and F(0) - the membrane proton channel. F(1) has five subunits: alpha(3), beta(3), gamma(1), delta(1), epsilon(1). F(0) has three main subunits: a(1), b(2) and c(10-14). The alpha and beta chains form an alternating ring which encloses part of the gamma chain. F(1) is attached to F(0) by a central stalk formed by the gamma and epsilon chains, while a peripheral stalk is formed by the delta and b chains.</text>
</comment>
<comment type="caution">
    <text evidence="16">The sequence shown here is derived from an EMBL/GenBank/DDBJ whole genome shotgun (WGS) entry which is preliminary data.</text>
</comment>
<comment type="similarity">
    <text evidence="1 13 14">Belongs to the ATPase B chain family.</text>
</comment>
<evidence type="ECO:0000313" key="17">
    <source>
        <dbReference type="Proteomes" id="UP000644875"/>
    </source>
</evidence>
<reference evidence="16 17" key="1">
    <citation type="journal article" date="2021" name="Int. J. Syst. Evol. Microbiol.">
        <title>Streptococcus vicugnae sp. nov., isolated from faeces of alpacas (Vicugna pacos) and cattle (Bos taurus), Streptococcus zalophi sp. nov., and Streptococcus pacificus sp. nov., isolated from respiratory tract of California sea lions (Zalophus californianus).</title>
        <authorList>
            <person name="Volokhov D.V."/>
            <person name="Zagorodnyaya T.A."/>
            <person name="Shen Z."/>
            <person name="Blom J."/>
            <person name="Furtak V.A."/>
            <person name="Eisenberg T."/>
            <person name="Fan P."/>
            <person name="Jeong K.C."/>
            <person name="Gao Y."/>
            <person name="Zhang S."/>
            <person name="Amselle M."/>
        </authorList>
    </citation>
    <scope>NUCLEOTIDE SEQUENCE [LARGE SCALE GENOMIC DNA]</scope>
    <source>
        <strain evidence="17">CSL7508-lung</strain>
    </source>
</reference>
<feature type="transmembrane region" description="Helical" evidence="13">
    <location>
        <begin position="12"/>
        <end position="30"/>
    </location>
</feature>
<proteinExistence type="inferred from homology"/>
<dbReference type="CDD" id="cd06503">
    <property type="entry name" value="ATP-synt_Fo_b"/>
    <property type="match status" value="1"/>
</dbReference>
<keyword evidence="15" id="KW-0175">Coiled coil</keyword>
<evidence type="ECO:0000313" key="16">
    <source>
        <dbReference type="EMBL" id="MBJ8349577.1"/>
    </source>
</evidence>
<dbReference type="HAMAP" id="MF_01398">
    <property type="entry name" value="ATP_synth_b_bprime"/>
    <property type="match status" value="1"/>
</dbReference>
<dbReference type="InterPro" id="IPR002146">
    <property type="entry name" value="ATP_synth_b/b'su_bac/chlpt"/>
</dbReference>
<dbReference type="PANTHER" id="PTHR33445">
    <property type="entry name" value="ATP SYNTHASE SUBUNIT B', CHLOROPLASTIC"/>
    <property type="match status" value="1"/>
</dbReference>
<dbReference type="SUPFAM" id="SSF81573">
    <property type="entry name" value="F1F0 ATP synthase subunit B, membrane domain"/>
    <property type="match status" value="1"/>
</dbReference>
<evidence type="ECO:0000256" key="11">
    <source>
        <dbReference type="ARBA" id="ARBA00025198"/>
    </source>
</evidence>
<keyword evidence="2 13" id="KW-0813">Transport</keyword>
<dbReference type="RefSeq" id="WP_199567505.1">
    <property type="nucleotide sequence ID" value="NZ_JAENBP010000003.1"/>
</dbReference>
<feature type="coiled-coil region" evidence="15">
    <location>
        <begin position="56"/>
        <end position="124"/>
    </location>
</feature>
<evidence type="ECO:0000256" key="8">
    <source>
        <dbReference type="ARBA" id="ARBA00023065"/>
    </source>
</evidence>
<evidence type="ECO:0000256" key="7">
    <source>
        <dbReference type="ARBA" id="ARBA00022989"/>
    </source>
</evidence>
<keyword evidence="7 13" id="KW-1133">Transmembrane helix</keyword>
<dbReference type="InterPro" id="IPR050059">
    <property type="entry name" value="ATP_synthase_B_chain"/>
</dbReference>
<comment type="subcellular location">
    <subcellularLocation>
        <location evidence="13">Cell membrane</location>
        <topology evidence="13">Single-pass membrane protein</topology>
    </subcellularLocation>
    <subcellularLocation>
        <location evidence="12">Endomembrane system</location>
        <topology evidence="12">Single-pass membrane protein</topology>
    </subcellularLocation>
</comment>
<keyword evidence="17" id="KW-1185">Reference proteome</keyword>
<evidence type="ECO:0000256" key="2">
    <source>
        <dbReference type="ARBA" id="ARBA00022448"/>
    </source>
</evidence>
<dbReference type="PANTHER" id="PTHR33445:SF1">
    <property type="entry name" value="ATP SYNTHASE SUBUNIT B"/>
    <property type="match status" value="1"/>
</dbReference>
<evidence type="ECO:0000256" key="12">
    <source>
        <dbReference type="ARBA" id="ARBA00037847"/>
    </source>
</evidence>
<organism evidence="16 17">
    <name type="scientific">Streptococcus zalophi</name>
    <dbReference type="NCBI Taxonomy" id="640031"/>
    <lineage>
        <taxon>Bacteria</taxon>
        <taxon>Bacillati</taxon>
        <taxon>Bacillota</taxon>
        <taxon>Bacilli</taxon>
        <taxon>Lactobacillales</taxon>
        <taxon>Streptococcaceae</taxon>
        <taxon>Streptococcus</taxon>
    </lineage>
</organism>
<dbReference type="InterPro" id="IPR028987">
    <property type="entry name" value="ATP_synth_B-like_membr_sf"/>
</dbReference>
<dbReference type="NCBIfam" id="TIGR01144">
    <property type="entry name" value="ATP_synt_b"/>
    <property type="match status" value="1"/>
</dbReference>
<evidence type="ECO:0000256" key="14">
    <source>
        <dbReference type="RuleBase" id="RU003848"/>
    </source>
</evidence>
<keyword evidence="3 13" id="KW-1003">Cell membrane</keyword>
<dbReference type="GO" id="GO:0045259">
    <property type="term" value="C:proton-transporting ATP synthase complex"/>
    <property type="evidence" value="ECO:0007669"/>
    <property type="project" value="UniProtKB-KW"/>
</dbReference>
<accession>A0A934UD98</accession>
<keyword evidence="5 13" id="KW-0812">Transmembrane</keyword>
<gene>
    <name evidence="13 16" type="primary">atpF</name>
    <name evidence="16" type="ORF">JHK64_02890</name>
</gene>
<dbReference type="Pfam" id="PF00430">
    <property type="entry name" value="ATP-synt_B"/>
    <property type="match status" value="1"/>
</dbReference>
<dbReference type="GO" id="GO:0046933">
    <property type="term" value="F:proton-transporting ATP synthase activity, rotational mechanism"/>
    <property type="evidence" value="ECO:0007669"/>
    <property type="project" value="UniProtKB-UniRule"/>
</dbReference>
<keyword evidence="6 13" id="KW-0375">Hydrogen ion transport</keyword>
<comment type="function">
    <text evidence="13">Component of the F(0) channel, it forms part of the peripheral stalk, linking F(1) to F(0).</text>
</comment>
<evidence type="ECO:0000256" key="6">
    <source>
        <dbReference type="ARBA" id="ARBA00022781"/>
    </source>
</evidence>
<comment type="function">
    <text evidence="11 13">F(1)F(0) ATP synthase produces ATP from ADP in the presence of a proton or sodium gradient. F-type ATPases consist of two structural domains, F(1) containing the extramembraneous catalytic core and F(0) containing the membrane proton channel, linked together by a central stalk and a peripheral stalk. During catalysis, ATP synthesis in the catalytic domain of F(1) is coupled via a rotary mechanism of the central stalk subunits to proton translocation.</text>
</comment>
<evidence type="ECO:0000256" key="5">
    <source>
        <dbReference type="ARBA" id="ARBA00022692"/>
    </source>
</evidence>
<evidence type="ECO:0000256" key="9">
    <source>
        <dbReference type="ARBA" id="ARBA00023136"/>
    </source>
</evidence>
<evidence type="ECO:0000256" key="1">
    <source>
        <dbReference type="ARBA" id="ARBA00005513"/>
    </source>
</evidence>
<keyword evidence="9 13" id="KW-0472">Membrane</keyword>
<keyword evidence="10 13" id="KW-0066">ATP synthesis</keyword>
<name>A0A934UD98_9STRE</name>
<sequence>MYILSTVGLNILIGNFIIVTGSFLILLVLIKKFAWGKLLAIFEEREKRISNDIDSAEHAKVRAEKLANKREVALNEAKSEANKIIDNAKEISHEQGNKIISEAKETADSIKDKAQQDIAREKEEALSSIKGEVSHLTILLAEKILNEQLDASSKSQLVNDYLDKLGEA</sequence>